<evidence type="ECO:0000256" key="1">
    <source>
        <dbReference type="ARBA" id="ARBA00008857"/>
    </source>
</evidence>
<gene>
    <name evidence="6" type="ORF">OF122_03630</name>
</gene>
<keyword evidence="7" id="KW-1185">Reference proteome</keyword>
<dbReference type="PROSITE" id="PS51898">
    <property type="entry name" value="TYR_RECOMBINASE"/>
    <property type="match status" value="1"/>
</dbReference>
<evidence type="ECO:0000313" key="6">
    <source>
        <dbReference type="EMBL" id="UYQ72877.1"/>
    </source>
</evidence>
<dbReference type="Gene3D" id="1.10.150.130">
    <property type="match status" value="1"/>
</dbReference>
<feature type="domain" description="Tyr recombinase" evidence="5">
    <location>
        <begin position="197"/>
        <end position="416"/>
    </location>
</feature>
<evidence type="ECO:0000256" key="3">
    <source>
        <dbReference type="ARBA" id="ARBA00023125"/>
    </source>
</evidence>
<dbReference type="InterPro" id="IPR002104">
    <property type="entry name" value="Integrase_catalytic"/>
</dbReference>
<evidence type="ECO:0000256" key="2">
    <source>
        <dbReference type="ARBA" id="ARBA00022908"/>
    </source>
</evidence>
<reference evidence="6" key="1">
    <citation type="submission" date="2022-10" db="EMBL/GenBank/DDBJ databases">
        <title>YIM 151497 complete genome.</title>
        <authorList>
            <person name="Chen X."/>
        </authorList>
    </citation>
    <scope>NUCLEOTIDE SEQUENCE</scope>
    <source>
        <strain evidence="6">YIM 151497</strain>
    </source>
</reference>
<dbReference type="PANTHER" id="PTHR30629:SF2">
    <property type="entry name" value="PROPHAGE INTEGRASE INTS-RELATED"/>
    <property type="match status" value="1"/>
</dbReference>
<dbReference type="CDD" id="cd00796">
    <property type="entry name" value="INT_Rci_Hp1_C"/>
    <property type="match status" value="1"/>
</dbReference>
<dbReference type="InterPro" id="IPR013762">
    <property type="entry name" value="Integrase-like_cat_sf"/>
</dbReference>
<evidence type="ECO:0000256" key="4">
    <source>
        <dbReference type="ARBA" id="ARBA00023172"/>
    </source>
</evidence>
<dbReference type="Pfam" id="PF00589">
    <property type="entry name" value="Phage_integrase"/>
    <property type="match status" value="1"/>
</dbReference>
<dbReference type="Proteomes" id="UP001163882">
    <property type="component" value="Chromosome"/>
</dbReference>
<dbReference type="Pfam" id="PF13356">
    <property type="entry name" value="Arm-DNA-bind_3"/>
    <property type="match status" value="1"/>
</dbReference>
<proteinExistence type="inferred from homology"/>
<dbReference type="EMBL" id="CP107716">
    <property type="protein sequence ID" value="UYQ72877.1"/>
    <property type="molecule type" value="Genomic_DNA"/>
</dbReference>
<accession>A0ABY6IU92</accession>
<comment type="similarity">
    <text evidence="1">Belongs to the 'phage' integrase family.</text>
</comment>
<dbReference type="InterPro" id="IPR050808">
    <property type="entry name" value="Phage_Integrase"/>
</dbReference>
<dbReference type="Gene3D" id="1.10.443.10">
    <property type="entry name" value="Intergrase catalytic core"/>
    <property type="match status" value="1"/>
</dbReference>
<dbReference type="PANTHER" id="PTHR30629">
    <property type="entry name" value="PROPHAGE INTEGRASE"/>
    <property type="match status" value="1"/>
</dbReference>
<evidence type="ECO:0000313" key="7">
    <source>
        <dbReference type="Proteomes" id="UP001163882"/>
    </source>
</evidence>
<evidence type="ECO:0000259" key="5">
    <source>
        <dbReference type="PROSITE" id="PS51898"/>
    </source>
</evidence>
<sequence length="435" mass="49301">MADRLTDKIAKNAEPPSKGSRIIYCDGFSGFGLRVTQAGAKSFVLNYRINGRERRTTLGQYPQWSVSAARTYAAELRRNIDQGIDPLEIKDRARTAPTVYDLYRKYAQEHLPSKRARSAADDDAMWQKLILPRMGKIKVEELAPHDVDALHRWVSQDRPVRANRTIEVLRKALNLAIRWGWIEKNAAVGVRKNLEHPRERFLSDAEMKAISDALGSLSERVSADAIRLLMLTGARKGEVLRAEWREFDLEAGIWTKPSHHTKQKRQHRVPISTETLKLLRRVKSEQTSQRFVFPGRTPDQSLTDIKRSWQSVREKATVALWRAHPQSAALIRTLEQELQRQPKIAEVLSAAQQFVTNIPHGVLDVRIHDLRHTYASLLVGKGASLPLIGALLGHTQSQTTHRYAHLADDPLRAATELVGQVYSNARGDSTRGEQR</sequence>
<dbReference type="SUPFAM" id="SSF56349">
    <property type="entry name" value="DNA breaking-rejoining enzymes"/>
    <property type="match status" value="1"/>
</dbReference>
<name>A0ABY6IU92_9HYPH</name>
<dbReference type="InterPro" id="IPR025166">
    <property type="entry name" value="Integrase_DNA_bind_dom"/>
</dbReference>
<protein>
    <submittedName>
        <fullName evidence="6">Tyrosine-type recombinase/integrase</fullName>
    </submittedName>
</protein>
<keyword evidence="2" id="KW-0229">DNA integration</keyword>
<dbReference type="Gene3D" id="3.30.160.390">
    <property type="entry name" value="Integrase, DNA-binding domain"/>
    <property type="match status" value="1"/>
</dbReference>
<dbReference type="InterPro" id="IPR010998">
    <property type="entry name" value="Integrase_recombinase_N"/>
</dbReference>
<keyword evidence="3" id="KW-0238">DNA-binding</keyword>
<dbReference type="InterPro" id="IPR011010">
    <property type="entry name" value="DNA_brk_join_enz"/>
</dbReference>
<organism evidence="6 7">
    <name type="scientific">Pelagibacterium flavum</name>
    <dbReference type="NCBI Taxonomy" id="2984530"/>
    <lineage>
        <taxon>Bacteria</taxon>
        <taxon>Pseudomonadati</taxon>
        <taxon>Pseudomonadota</taxon>
        <taxon>Alphaproteobacteria</taxon>
        <taxon>Hyphomicrobiales</taxon>
        <taxon>Devosiaceae</taxon>
        <taxon>Pelagibacterium</taxon>
    </lineage>
</organism>
<keyword evidence="4" id="KW-0233">DNA recombination</keyword>
<dbReference type="InterPro" id="IPR038488">
    <property type="entry name" value="Integrase_DNA-bd_sf"/>
</dbReference>
<dbReference type="RefSeq" id="WP_264226478.1">
    <property type="nucleotide sequence ID" value="NZ_CP107716.1"/>
</dbReference>